<dbReference type="InterPro" id="IPR013325">
    <property type="entry name" value="RNA_pol_sigma_r2"/>
</dbReference>
<dbReference type="NCBIfam" id="TIGR02937">
    <property type="entry name" value="sigma70-ECF"/>
    <property type="match status" value="1"/>
</dbReference>
<evidence type="ECO:0000256" key="3">
    <source>
        <dbReference type="ARBA" id="ARBA00023082"/>
    </source>
</evidence>
<dbReference type="CDD" id="cd06171">
    <property type="entry name" value="Sigma70_r4"/>
    <property type="match status" value="1"/>
</dbReference>
<evidence type="ECO:0000259" key="6">
    <source>
        <dbReference type="Pfam" id="PF04542"/>
    </source>
</evidence>
<dbReference type="InterPro" id="IPR013249">
    <property type="entry name" value="RNA_pol_sigma70_r4_t2"/>
</dbReference>
<dbReference type="Proteomes" id="UP001486888">
    <property type="component" value="Chromosome"/>
</dbReference>
<comment type="similarity">
    <text evidence="1">Belongs to the sigma-70 factor family. ECF subfamily.</text>
</comment>
<evidence type="ECO:0000256" key="2">
    <source>
        <dbReference type="ARBA" id="ARBA00023015"/>
    </source>
</evidence>
<dbReference type="SUPFAM" id="SSF88946">
    <property type="entry name" value="Sigma2 domain of RNA polymerase sigma factors"/>
    <property type="match status" value="1"/>
</dbReference>
<keyword evidence="5" id="KW-0804">Transcription</keyword>
<evidence type="ECO:0000256" key="4">
    <source>
        <dbReference type="ARBA" id="ARBA00023125"/>
    </source>
</evidence>
<dbReference type="GO" id="GO:0003677">
    <property type="term" value="F:DNA binding"/>
    <property type="evidence" value="ECO:0007669"/>
    <property type="project" value="UniProtKB-KW"/>
</dbReference>
<evidence type="ECO:0000313" key="9">
    <source>
        <dbReference type="Proteomes" id="UP001486888"/>
    </source>
</evidence>
<accession>A0AAU6WCL1</accession>
<dbReference type="Pfam" id="PF04542">
    <property type="entry name" value="Sigma70_r2"/>
    <property type="match status" value="1"/>
</dbReference>
<evidence type="ECO:0000256" key="5">
    <source>
        <dbReference type="ARBA" id="ARBA00023163"/>
    </source>
</evidence>
<keyword evidence="2" id="KW-0805">Transcription regulation</keyword>
<dbReference type="SUPFAM" id="SSF88659">
    <property type="entry name" value="Sigma3 and sigma4 domains of RNA polymerase sigma factors"/>
    <property type="match status" value="1"/>
</dbReference>
<dbReference type="Gene3D" id="1.10.1740.10">
    <property type="match status" value="1"/>
</dbReference>
<sequence>MDELERLAIVGRSREGDPEAFGVLVAELTPGLGRYCRSFFENWQDADDAVQEVWIKAWKNLHTLKANGAFKTWIFRMARNVCLDRVRSAQNRVHVVDAEEFSGHPAPEHLSPEYLAVQRSEVDMAWGIVAKLPSTLKQAFVLVCLEGMTYEQAAAIANTSESTIRGRVARARKAIIEAVS</sequence>
<dbReference type="GO" id="GO:0016987">
    <property type="term" value="F:sigma factor activity"/>
    <property type="evidence" value="ECO:0007669"/>
    <property type="project" value="UniProtKB-KW"/>
</dbReference>
<dbReference type="EMBL" id="CP125942">
    <property type="protein sequence ID" value="XAO45823.1"/>
    <property type="molecule type" value="Genomic_DNA"/>
</dbReference>
<dbReference type="KEGG" id="gey:QMQ05_16050"/>
<feature type="domain" description="RNA polymerase sigma factor 70 region 4 type 2" evidence="7">
    <location>
        <begin position="129"/>
        <end position="175"/>
    </location>
</feature>
<feature type="domain" description="RNA polymerase sigma-70 region 2" evidence="6">
    <location>
        <begin position="24"/>
        <end position="90"/>
    </location>
</feature>
<keyword evidence="3" id="KW-0731">Sigma factor</keyword>
<evidence type="ECO:0000259" key="7">
    <source>
        <dbReference type="Pfam" id="PF08281"/>
    </source>
</evidence>
<protein>
    <submittedName>
        <fullName evidence="8">RNA polymerase sigma factor</fullName>
    </submittedName>
</protein>
<dbReference type="GO" id="GO:0006352">
    <property type="term" value="P:DNA-templated transcription initiation"/>
    <property type="evidence" value="ECO:0007669"/>
    <property type="project" value="InterPro"/>
</dbReference>
<dbReference type="RefSeq" id="WP_345471672.1">
    <property type="nucleotide sequence ID" value="NZ_CP125942.1"/>
</dbReference>
<keyword evidence="4" id="KW-0238">DNA-binding</keyword>
<gene>
    <name evidence="8" type="ORF">QMQ05_16050</name>
</gene>
<proteinExistence type="inferred from homology"/>
<evidence type="ECO:0000256" key="1">
    <source>
        <dbReference type="ARBA" id="ARBA00010641"/>
    </source>
</evidence>
<dbReference type="InterPro" id="IPR039425">
    <property type="entry name" value="RNA_pol_sigma-70-like"/>
</dbReference>
<dbReference type="InterPro" id="IPR036388">
    <property type="entry name" value="WH-like_DNA-bd_sf"/>
</dbReference>
<evidence type="ECO:0000313" key="8">
    <source>
        <dbReference type="EMBL" id="XAO45823.1"/>
    </source>
</evidence>
<dbReference type="Gene3D" id="1.10.10.10">
    <property type="entry name" value="Winged helix-like DNA-binding domain superfamily/Winged helix DNA-binding domain"/>
    <property type="match status" value="1"/>
</dbReference>
<dbReference type="AlphaFoldDB" id="A0AAU6WCL1"/>
<keyword evidence="9" id="KW-1185">Reference proteome</keyword>
<dbReference type="InterPro" id="IPR007627">
    <property type="entry name" value="RNA_pol_sigma70_r2"/>
</dbReference>
<organism evidence="8 9">
    <name type="scientific">Glutamicibacter ectropisis</name>
    <dbReference type="NCBI Taxonomy" id="3046593"/>
    <lineage>
        <taxon>Bacteria</taxon>
        <taxon>Bacillati</taxon>
        <taxon>Actinomycetota</taxon>
        <taxon>Actinomycetes</taxon>
        <taxon>Micrococcales</taxon>
        <taxon>Micrococcaceae</taxon>
        <taxon>Glutamicibacter</taxon>
    </lineage>
</organism>
<dbReference type="Pfam" id="PF08281">
    <property type="entry name" value="Sigma70_r4_2"/>
    <property type="match status" value="1"/>
</dbReference>
<reference evidence="8 9" key="1">
    <citation type="submission" date="2023-05" db="EMBL/GenBank/DDBJ databases">
        <title>Glutamicibacter sp. B1, complete genome.</title>
        <authorList>
            <person name="Long Y.H."/>
            <person name="Fang T."/>
            <person name="Li X.Y."/>
        </authorList>
    </citation>
    <scope>NUCLEOTIDE SEQUENCE [LARGE SCALE GENOMIC DNA]</scope>
    <source>
        <strain evidence="8 9">B1</strain>
    </source>
</reference>
<dbReference type="InterPro" id="IPR014284">
    <property type="entry name" value="RNA_pol_sigma-70_dom"/>
</dbReference>
<dbReference type="InterPro" id="IPR013324">
    <property type="entry name" value="RNA_pol_sigma_r3/r4-like"/>
</dbReference>
<name>A0AAU6WCL1_9MICC</name>
<dbReference type="PANTHER" id="PTHR43133">
    <property type="entry name" value="RNA POLYMERASE ECF-TYPE SIGMA FACTO"/>
    <property type="match status" value="1"/>
</dbReference>
<dbReference type="PANTHER" id="PTHR43133:SF8">
    <property type="entry name" value="RNA POLYMERASE SIGMA FACTOR HI_1459-RELATED"/>
    <property type="match status" value="1"/>
</dbReference>